<dbReference type="Gene3D" id="1.25.40.10">
    <property type="entry name" value="Tetratricopeptide repeat domain"/>
    <property type="match status" value="2"/>
</dbReference>
<sequence length="705" mass="73226">MAGAGGNVVSGGTQGTVVQAGHIEHLVVHQAPPPADEVTVAPPFGRRGAALRGREELTTRLLAASGTHVLYGLGGVGKTSLALEVADVLARDGAPVWWVAAQDAGRLAGGLRAVARRVGLDAEELAGGQTADLLWERLAALPGPWLLLLDNADDLALLDGPGSLAAGTGWVRAPAGAAGLVLVTTRDGDPAAWGSGPVLHRLGALPGPEGARVLVDRAGPDAGPATDAAALSVRLGGLPLALDSAGRYLASVAERPAFLRTPGEPATYSAYLDALGTGDVTVDGDGTLARIWAMSLRLLRDRGHAHAEELLRLLAGFADAPVPLRVFAPERVDIPPGELWTCLQALDRLGLAALRTDEEPVVSLHPLVRDAFRGERERLSAALAVTLDPPQAGGRLWELLVPHLLHDLDAGRTEDGWRAALLAVDSLEVRGMVRAVPSAARSVAEATVRALGPVHPLSLAARLAHGQALLDGGQAGQARVLLGELAADMAETLGPDAPDTLECRHTLAMAHHLCGDLDGAREVNARVLTARDRVLGPAHPATLTTRHNQAMVLVQLGDPAGALAEFDAILAAETAEMAEMAETAGTAGIAGTAGTAGSAAARGDALARTLVTRENRVHVLRMLGDTEGAREELQAVHDARVRLFGADHPTTLSARYNLATVLPPDRAREELTAVLDARTRVLGPDHPVTLATREALERTARTLPE</sequence>
<accession>A0ABV5QSI9</accession>
<reference evidence="1 2" key="1">
    <citation type="submission" date="2024-09" db="EMBL/GenBank/DDBJ databases">
        <authorList>
            <person name="Sun Q."/>
            <person name="Mori K."/>
        </authorList>
    </citation>
    <scope>NUCLEOTIDE SEQUENCE [LARGE SCALE GENOMIC DNA]</scope>
    <source>
        <strain evidence="1 2">JCM 4414</strain>
    </source>
</reference>
<dbReference type="RefSeq" id="WP_345485468.1">
    <property type="nucleotide sequence ID" value="NZ_BAAAWU010000001.1"/>
</dbReference>
<evidence type="ECO:0000313" key="1">
    <source>
        <dbReference type="EMBL" id="MFB9555974.1"/>
    </source>
</evidence>
<dbReference type="PRINTS" id="PR00364">
    <property type="entry name" value="DISEASERSIST"/>
</dbReference>
<dbReference type="PANTHER" id="PTHR46082:SF6">
    <property type="entry name" value="AAA+ ATPASE DOMAIN-CONTAINING PROTEIN-RELATED"/>
    <property type="match status" value="1"/>
</dbReference>
<proteinExistence type="predicted"/>
<keyword evidence="2" id="KW-1185">Reference proteome</keyword>
<dbReference type="InterPro" id="IPR011990">
    <property type="entry name" value="TPR-like_helical_dom_sf"/>
</dbReference>
<dbReference type="Pfam" id="PF13374">
    <property type="entry name" value="TPR_10"/>
    <property type="match status" value="1"/>
</dbReference>
<gene>
    <name evidence="1" type="ORF">ACFFTP_17485</name>
</gene>
<dbReference type="EMBL" id="JBHMCT010000009">
    <property type="protein sequence ID" value="MFB9555974.1"/>
    <property type="molecule type" value="Genomic_DNA"/>
</dbReference>
<dbReference type="PANTHER" id="PTHR46082">
    <property type="entry name" value="ATP/GTP-BINDING PROTEIN-RELATED"/>
    <property type="match status" value="1"/>
</dbReference>
<comment type="caution">
    <text evidence="1">The sequence shown here is derived from an EMBL/GenBank/DDBJ whole genome shotgun (WGS) entry which is preliminary data.</text>
</comment>
<dbReference type="SUPFAM" id="SSF48452">
    <property type="entry name" value="TPR-like"/>
    <property type="match status" value="2"/>
</dbReference>
<dbReference type="SUPFAM" id="SSF52540">
    <property type="entry name" value="P-loop containing nucleoside triphosphate hydrolases"/>
    <property type="match status" value="1"/>
</dbReference>
<protein>
    <submittedName>
        <fullName evidence="1">Tetratricopeptide repeat protein</fullName>
    </submittedName>
</protein>
<evidence type="ECO:0000313" key="2">
    <source>
        <dbReference type="Proteomes" id="UP001589716"/>
    </source>
</evidence>
<dbReference type="Pfam" id="PF13424">
    <property type="entry name" value="TPR_12"/>
    <property type="match status" value="1"/>
</dbReference>
<name>A0ABV5QSI9_9ACTN</name>
<dbReference type="InterPro" id="IPR053137">
    <property type="entry name" value="NLR-like"/>
</dbReference>
<dbReference type="InterPro" id="IPR027417">
    <property type="entry name" value="P-loop_NTPase"/>
</dbReference>
<dbReference type="Pfam" id="PF13481">
    <property type="entry name" value="AAA_25"/>
    <property type="match status" value="1"/>
</dbReference>
<dbReference type="Gene3D" id="3.40.50.300">
    <property type="entry name" value="P-loop containing nucleotide triphosphate hydrolases"/>
    <property type="match status" value="1"/>
</dbReference>
<organism evidence="1 2">
    <name type="scientific">Streptomyces roseoviridis</name>
    <dbReference type="NCBI Taxonomy" id="67361"/>
    <lineage>
        <taxon>Bacteria</taxon>
        <taxon>Bacillati</taxon>
        <taxon>Actinomycetota</taxon>
        <taxon>Actinomycetes</taxon>
        <taxon>Kitasatosporales</taxon>
        <taxon>Streptomycetaceae</taxon>
        <taxon>Streptomyces</taxon>
    </lineage>
</organism>
<dbReference type="Proteomes" id="UP001589716">
    <property type="component" value="Unassembled WGS sequence"/>
</dbReference>